<dbReference type="Gene3D" id="3.90.70.10">
    <property type="entry name" value="Cysteine proteinases"/>
    <property type="match status" value="1"/>
</dbReference>
<keyword evidence="5" id="KW-0547">Nucleotide-binding</keyword>
<evidence type="ECO:0000256" key="2">
    <source>
        <dbReference type="ARBA" id="ARBA00022448"/>
    </source>
</evidence>
<dbReference type="PANTHER" id="PTHR24221">
    <property type="entry name" value="ATP-BINDING CASSETTE SUB-FAMILY B"/>
    <property type="match status" value="1"/>
</dbReference>
<dbReference type="NCBIfam" id="TIGR03375">
    <property type="entry name" value="type_I_sec_LssB"/>
    <property type="match status" value="1"/>
</dbReference>
<dbReference type="InterPro" id="IPR017871">
    <property type="entry name" value="ABC_transporter-like_CS"/>
</dbReference>
<dbReference type="EMBL" id="PRLP01000022">
    <property type="protein sequence ID" value="PPC77996.1"/>
    <property type="molecule type" value="Genomic_DNA"/>
</dbReference>
<keyword evidence="2" id="KW-0813">Transport</keyword>
<dbReference type="InterPro" id="IPR039421">
    <property type="entry name" value="Type_1_exporter"/>
</dbReference>
<keyword evidence="8 9" id="KW-0472">Membrane</keyword>
<evidence type="ECO:0000259" key="12">
    <source>
        <dbReference type="PROSITE" id="PS50990"/>
    </source>
</evidence>
<dbReference type="AlphaFoldDB" id="A0A2S5KUR6"/>
<dbReference type="SUPFAM" id="SSF90123">
    <property type="entry name" value="ABC transporter transmembrane region"/>
    <property type="match status" value="1"/>
</dbReference>
<dbReference type="GO" id="GO:0008233">
    <property type="term" value="F:peptidase activity"/>
    <property type="evidence" value="ECO:0007669"/>
    <property type="project" value="InterPro"/>
</dbReference>
<dbReference type="SMART" id="SM00382">
    <property type="entry name" value="AAA"/>
    <property type="match status" value="1"/>
</dbReference>
<dbReference type="CDD" id="cd18587">
    <property type="entry name" value="ABC_6TM_LapB_like"/>
    <property type="match status" value="1"/>
</dbReference>
<comment type="subcellular location">
    <subcellularLocation>
        <location evidence="1">Cell membrane</location>
        <topology evidence="1">Multi-pass membrane protein</topology>
    </subcellularLocation>
</comment>
<dbReference type="GO" id="GO:0005886">
    <property type="term" value="C:plasma membrane"/>
    <property type="evidence" value="ECO:0007669"/>
    <property type="project" value="UniProtKB-SubCell"/>
</dbReference>
<keyword evidence="3" id="KW-1003">Cell membrane</keyword>
<evidence type="ECO:0000256" key="9">
    <source>
        <dbReference type="SAM" id="Phobius"/>
    </source>
</evidence>
<feature type="transmembrane region" description="Helical" evidence="9">
    <location>
        <begin position="274"/>
        <end position="296"/>
    </location>
</feature>
<dbReference type="InterPro" id="IPR027417">
    <property type="entry name" value="P-loop_NTPase"/>
</dbReference>
<evidence type="ECO:0000256" key="4">
    <source>
        <dbReference type="ARBA" id="ARBA00022692"/>
    </source>
</evidence>
<dbReference type="Proteomes" id="UP000238196">
    <property type="component" value="Unassembled WGS sequence"/>
</dbReference>
<dbReference type="CDD" id="cd03245">
    <property type="entry name" value="ABCC_bacteriocin_exporters"/>
    <property type="match status" value="1"/>
</dbReference>
<reference evidence="13 14" key="1">
    <citation type="submission" date="2018-02" db="EMBL/GenBank/DDBJ databases">
        <title>novel marine gammaproteobacteria from coastal saline agro ecosystem.</title>
        <authorList>
            <person name="Krishnan R."/>
            <person name="Ramesh Kumar N."/>
        </authorList>
    </citation>
    <scope>NUCLEOTIDE SEQUENCE [LARGE SCALE GENOMIC DNA]</scope>
    <source>
        <strain evidence="13 14">228</strain>
    </source>
</reference>
<dbReference type="InterPro" id="IPR036640">
    <property type="entry name" value="ABC1_TM_sf"/>
</dbReference>
<protein>
    <submittedName>
        <fullName evidence="13">Type I secretion system permease/ATPase</fullName>
    </submittedName>
</protein>
<keyword evidence="4 9" id="KW-0812">Transmembrane</keyword>
<dbReference type="SUPFAM" id="SSF52540">
    <property type="entry name" value="P-loop containing nucleoside triphosphate hydrolases"/>
    <property type="match status" value="1"/>
</dbReference>
<evidence type="ECO:0000259" key="10">
    <source>
        <dbReference type="PROSITE" id="PS50893"/>
    </source>
</evidence>
<keyword evidence="7 9" id="KW-1133">Transmembrane helix</keyword>
<evidence type="ECO:0000256" key="1">
    <source>
        <dbReference type="ARBA" id="ARBA00004651"/>
    </source>
</evidence>
<evidence type="ECO:0000313" key="13">
    <source>
        <dbReference type="EMBL" id="PPC77996.1"/>
    </source>
</evidence>
<dbReference type="PANTHER" id="PTHR24221:SF248">
    <property type="entry name" value="ABC TRANSPORTER TRANSMEMBRANE REGION"/>
    <property type="match status" value="1"/>
</dbReference>
<dbReference type="PROSITE" id="PS50893">
    <property type="entry name" value="ABC_TRANSPORTER_2"/>
    <property type="match status" value="1"/>
</dbReference>
<dbReference type="Pfam" id="PF00005">
    <property type="entry name" value="ABC_tran"/>
    <property type="match status" value="1"/>
</dbReference>
<evidence type="ECO:0000256" key="5">
    <source>
        <dbReference type="ARBA" id="ARBA00022741"/>
    </source>
</evidence>
<dbReference type="InterPro" id="IPR003439">
    <property type="entry name" value="ABC_transporter-like_ATP-bd"/>
</dbReference>
<dbReference type="GO" id="GO:0140359">
    <property type="term" value="F:ABC-type transporter activity"/>
    <property type="evidence" value="ECO:0007669"/>
    <property type="project" value="InterPro"/>
</dbReference>
<feature type="transmembrane region" description="Helical" evidence="9">
    <location>
        <begin position="302"/>
        <end position="320"/>
    </location>
</feature>
<dbReference type="GO" id="GO:0006508">
    <property type="term" value="P:proteolysis"/>
    <property type="evidence" value="ECO:0007669"/>
    <property type="project" value="InterPro"/>
</dbReference>
<dbReference type="GO" id="GO:0005524">
    <property type="term" value="F:ATP binding"/>
    <property type="evidence" value="ECO:0007669"/>
    <property type="project" value="UniProtKB-KW"/>
</dbReference>
<dbReference type="Gene3D" id="1.20.1560.10">
    <property type="entry name" value="ABC transporter type 1, transmembrane domain"/>
    <property type="match status" value="1"/>
</dbReference>
<comment type="caution">
    <text evidence="13">The sequence shown here is derived from an EMBL/GenBank/DDBJ whole genome shotgun (WGS) entry which is preliminary data.</text>
</comment>
<dbReference type="InterPro" id="IPR017750">
    <property type="entry name" value="ATPase_T1SS"/>
</dbReference>
<dbReference type="InterPro" id="IPR005074">
    <property type="entry name" value="Peptidase_C39"/>
</dbReference>
<sequence length="714" mass="78624">MLLDEREVVANMASTDPLLECLMIFCRLLGVSKSKDQLIAGLPMDGNRIGINLLPRAAARAGLACKIMQGDLGQISQLVQPTLLLTQDNSACILVRKTAEEAILLFPEDPQMEVAVPLAELQKSYAGYYVLLKKEYRSDKGNREIYQVKTDHWFWGTIKRYKPIYRDVLIGSLFINLLALVSPLFTMNVYDRVVPNQAFDTLWVLALGVGIAYSMDFILKSVRAHFLEVTGKKIDVVLSSKLFEHTLNLKMKAKPHSVGSYASNLREFDSVRNFFTSASLVTLIDFPFSIIAVLTIGWIAPMMMIVPAVAMPLVFAYGYFARVPIMAAMEHVYSSGSQKNSVLVETLTGLETVRILGAESWAQRKWEQAVAHSSNWGIKAKAWTSSVFHVSAVIQQLASIATVVLGVYLISDQNMTMGGLIASVILTSRAINPMAQAAGLAANFQQTKLSLNGLEEIMQRPVENDPEREFVERSHFDGDVEFIDVSFKYPTQEYNALEKVNLKIRKGEKVAIIGKIGSGKSTIGKLIMGLYDPIEGSVRMDGIDLKQVSIADIRRNVGYVPQDIILFSGSLKENLLIGSPFATDEQLISASVLAGVSDFANHHPKGFDMAVGERGEGLSGGQRQCIGLARALINDPQVLILDEPTNSMDSSTEERFKKHISVLLENKTLVLVTHKSTLLPLVDRVIVLHQGKVVADGPKEAVLEALKNGRLKVG</sequence>
<dbReference type="GO" id="GO:0016887">
    <property type="term" value="F:ATP hydrolysis activity"/>
    <property type="evidence" value="ECO:0007669"/>
    <property type="project" value="InterPro"/>
</dbReference>
<feature type="domain" description="ABC transporter" evidence="10">
    <location>
        <begin position="480"/>
        <end position="713"/>
    </location>
</feature>
<evidence type="ECO:0000256" key="8">
    <source>
        <dbReference type="ARBA" id="ARBA00023136"/>
    </source>
</evidence>
<evidence type="ECO:0000313" key="14">
    <source>
        <dbReference type="Proteomes" id="UP000238196"/>
    </source>
</evidence>
<dbReference type="GO" id="GO:0034040">
    <property type="term" value="F:ATPase-coupled lipid transmembrane transporter activity"/>
    <property type="evidence" value="ECO:0007669"/>
    <property type="project" value="TreeGrafter"/>
</dbReference>
<feature type="transmembrane region" description="Helical" evidence="9">
    <location>
        <begin position="387"/>
        <end position="410"/>
    </location>
</feature>
<dbReference type="Gene3D" id="3.40.50.300">
    <property type="entry name" value="P-loop containing nucleotide triphosphate hydrolases"/>
    <property type="match status" value="1"/>
</dbReference>
<evidence type="ECO:0000256" key="6">
    <source>
        <dbReference type="ARBA" id="ARBA00022840"/>
    </source>
</evidence>
<dbReference type="InterPro" id="IPR011527">
    <property type="entry name" value="ABC1_TM_dom"/>
</dbReference>
<proteinExistence type="predicted"/>
<organism evidence="13 14">
    <name type="scientific">Proteobacteria bacterium 228</name>
    <dbReference type="NCBI Taxonomy" id="2083153"/>
    <lineage>
        <taxon>Bacteria</taxon>
        <taxon>Pseudomonadati</taxon>
        <taxon>Pseudomonadota</taxon>
    </lineage>
</organism>
<feature type="domain" description="Peptidase C39" evidence="12">
    <location>
        <begin position="11"/>
        <end position="132"/>
    </location>
</feature>
<dbReference type="InterPro" id="IPR003593">
    <property type="entry name" value="AAA+_ATPase"/>
</dbReference>
<evidence type="ECO:0000256" key="7">
    <source>
        <dbReference type="ARBA" id="ARBA00022989"/>
    </source>
</evidence>
<evidence type="ECO:0000259" key="11">
    <source>
        <dbReference type="PROSITE" id="PS50929"/>
    </source>
</evidence>
<accession>A0A2S5KUR6</accession>
<keyword evidence="6" id="KW-0067">ATP-binding</keyword>
<dbReference type="PROSITE" id="PS00211">
    <property type="entry name" value="ABC_TRANSPORTER_1"/>
    <property type="match status" value="1"/>
</dbReference>
<feature type="domain" description="ABC transmembrane type-1" evidence="11">
    <location>
        <begin position="168"/>
        <end position="446"/>
    </location>
</feature>
<dbReference type="FunFam" id="3.40.50.300:FF:000299">
    <property type="entry name" value="ABC transporter ATP-binding protein/permease"/>
    <property type="match status" value="1"/>
</dbReference>
<dbReference type="OrthoDB" id="5296279at2"/>
<feature type="transmembrane region" description="Helical" evidence="9">
    <location>
        <begin position="168"/>
        <end position="190"/>
    </location>
</feature>
<dbReference type="Pfam" id="PF00664">
    <property type="entry name" value="ABC_membrane"/>
    <property type="match status" value="1"/>
</dbReference>
<gene>
    <name evidence="13" type="ORF">C4K68_07615</name>
</gene>
<feature type="transmembrane region" description="Helical" evidence="9">
    <location>
        <begin position="202"/>
        <end position="219"/>
    </location>
</feature>
<dbReference type="PROSITE" id="PS50990">
    <property type="entry name" value="PEPTIDASE_C39"/>
    <property type="match status" value="1"/>
</dbReference>
<evidence type="ECO:0000256" key="3">
    <source>
        <dbReference type="ARBA" id="ARBA00022475"/>
    </source>
</evidence>
<dbReference type="PROSITE" id="PS50929">
    <property type="entry name" value="ABC_TM1F"/>
    <property type="match status" value="1"/>
</dbReference>
<name>A0A2S5KUR6_9PROT</name>